<keyword evidence="2" id="KW-0285">Flavoprotein</keyword>
<evidence type="ECO:0000313" key="8">
    <source>
        <dbReference type="Proteomes" id="UP000799766"/>
    </source>
</evidence>
<dbReference type="PANTHER" id="PTHR11748:SF114">
    <property type="entry name" value="ARYL-ALCOHOL OXIDASE VANILLYL-ALCOHOL OXIDASE (AFU_ORTHOLOGUE AFUA_3G09500)-RELATED"/>
    <property type="match status" value="1"/>
</dbReference>
<evidence type="ECO:0000256" key="2">
    <source>
        <dbReference type="ARBA" id="ARBA00022630"/>
    </source>
</evidence>
<dbReference type="Pfam" id="PF01565">
    <property type="entry name" value="FAD_binding_4"/>
    <property type="match status" value="1"/>
</dbReference>
<dbReference type="GO" id="GO:1903457">
    <property type="term" value="P:lactate catabolic process"/>
    <property type="evidence" value="ECO:0007669"/>
    <property type="project" value="TreeGrafter"/>
</dbReference>
<evidence type="ECO:0000259" key="6">
    <source>
        <dbReference type="PROSITE" id="PS51387"/>
    </source>
</evidence>
<keyword evidence="8" id="KW-1185">Reference proteome</keyword>
<dbReference type="OrthoDB" id="5332616at2759"/>
<dbReference type="Gene3D" id="3.40.462.10">
    <property type="entry name" value="FAD-linked oxidases, C-terminal domain"/>
    <property type="match status" value="1"/>
</dbReference>
<feature type="compositionally biased region" description="Polar residues" evidence="5">
    <location>
        <begin position="564"/>
        <end position="584"/>
    </location>
</feature>
<dbReference type="InterPro" id="IPR016167">
    <property type="entry name" value="FAD-bd_PCMH_sub1"/>
</dbReference>
<dbReference type="GO" id="GO:0008720">
    <property type="term" value="F:D-lactate dehydrogenase (NAD+) activity"/>
    <property type="evidence" value="ECO:0007669"/>
    <property type="project" value="TreeGrafter"/>
</dbReference>
<dbReference type="GO" id="GO:0005739">
    <property type="term" value="C:mitochondrion"/>
    <property type="evidence" value="ECO:0007669"/>
    <property type="project" value="TreeGrafter"/>
</dbReference>
<dbReference type="InterPro" id="IPR016164">
    <property type="entry name" value="FAD-linked_Oxase-like_C"/>
</dbReference>
<feature type="region of interest" description="Disordered" evidence="5">
    <location>
        <begin position="557"/>
        <end position="584"/>
    </location>
</feature>
<dbReference type="Gene3D" id="3.30.465.10">
    <property type="match status" value="1"/>
</dbReference>
<accession>A0A6A6P661</accession>
<dbReference type="Proteomes" id="UP000799766">
    <property type="component" value="Unassembled WGS sequence"/>
</dbReference>
<dbReference type="GO" id="GO:0004458">
    <property type="term" value="F:D-lactate dehydrogenase (cytochrome) activity"/>
    <property type="evidence" value="ECO:0007669"/>
    <property type="project" value="TreeGrafter"/>
</dbReference>
<organism evidence="7 8">
    <name type="scientific">Lineolata rhizophorae</name>
    <dbReference type="NCBI Taxonomy" id="578093"/>
    <lineage>
        <taxon>Eukaryota</taxon>
        <taxon>Fungi</taxon>
        <taxon>Dikarya</taxon>
        <taxon>Ascomycota</taxon>
        <taxon>Pezizomycotina</taxon>
        <taxon>Dothideomycetes</taxon>
        <taxon>Dothideomycetes incertae sedis</taxon>
        <taxon>Lineolatales</taxon>
        <taxon>Lineolataceae</taxon>
        <taxon>Lineolata</taxon>
    </lineage>
</organism>
<dbReference type="InterPro" id="IPR004113">
    <property type="entry name" value="FAD-bd_oxidored_4_C"/>
</dbReference>
<dbReference type="AlphaFoldDB" id="A0A6A6P661"/>
<protein>
    <recommendedName>
        <fullName evidence="6">FAD-binding PCMH-type domain-containing protein</fullName>
    </recommendedName>
</protein>
<dbReference type="Pfam" id="PF02913">
    <property type="entry name" value="FAD-oxidase_C"/>
    <property type="match status" value="1"/>
</dbReference>
<dbReference type="InterPro" id="IPR016170">
    <property type="entry name" value="Cytok_DH_C_sf"/>
</dbReference>
<keyword evidence="3" id="KW-0274">FAD</keyword>
<dbReference type="InterPro" id="IPR036318">
    <property type="entry name" value="FAD-bd_PCMH-like_sf"/>
</dbReference>
<proteinExistence type="predicted"/>
<dbReference type="SUPFAM" id="SSF55103">
    <property type="entry name" value="FAD-linked oxidases, C-terminal domain"/>
    <property type="match status" value="1"/>
</dbReference>
<dbReference type="InterPro" id="IPR016169">
    <property type="entry name" value="FAD-bd_PCMH_sub2"/>
</dbReference>
<dbReference type="GO" id="GO:0071949">
    <property type="term" value="F:FAD binding"/>
    <property type="evidence" value="ECO:0007669"/>
    <property type="project" value="InterPro"/>
</dbReference>
<evidence type="ECO:0000313" key="7">
    <source>
        <dbReference type="EMBL" id="KAF2459480.1"/>
    </source>
</evidence>
<evidence type="ECO:0000256" key="5">
    <source>
        <dbReference type="SAM" id="MobiDB-lite"/>
    </source>
</evidence>
<sequence>MPPIEHLASIPDETLILPPDVSATALREALNQLAKIVGSNNVQVHTKESMKPDDEGHYYNLPKEHDLFYILEKDTFLASGLVAPGSTEEVSQIVKLANKYLVPLWPVSIGRNLGYGGSAPRLRGSIVLDLGARMNKVLDVSVRDCTCLLEPGVSYFALHDYLQKNGFKNLWIDNPDLGGGSVVGNALDRGAGYTPYGEHFSMHCGMEVVLPTGEVMRTGMGSLPGSNTWQTFQYGYGPYPDGIFTQSNYGIVTKMGFWLMPDPGGYQSYLFTFQNDSDLPAIVESVRILRIGMVIQNSPTIRNTLLDAATYGPKSDYTTSEKPLQDSEIDEIANKIKVGRWSLYGAMYGPKPMRDLQWETIKATFMKIPGAKYEFAQPVAEGEKMSVLQMRDETLRGLPNTYELGWLNWTSPRGSLLGFSPISPASGFDANKQYQMVLKRFQEFGFDYLGTFIVGWRELHHIVCLTFDKTNPSERKRAHRCIEALIDDAAAEGYGEYRTHLCYMDQLASAYSWGNGASLKFNEQLKDSLDPNGILAPGKSGVWPARLRGRGFELKRSTERKSESTMIAKNQPSNRRSISSHLKL</sequence>
<dbReference type="InterPro" id="IPR016171">
    <property type="entry name" value="Vanillyl_alc_oxidase_C-sub2"/>
</dbReference>
<dbReference type="InterPro" id="IPR016166">
    <property type="entry name" value="FAD-bd_PCMH"/>
</dbReference>
<evidence type="ECO:0000256" key="3">
    <source>
        <dbReference type="ARBA" id="ARBA00022827"/>
    </source>
</evidence>
<dbReference type="PANTHER" id="PTHR11748">
    <property type="entry name" value="D-LACTATE DEHYDROGENASE"/>
    <property type="match status" value="1"/>
</dbReference>
<name>A0A6A6P661_9PEZI</name>
<keyword evidence="4" id="KW-0560">Oxidoreductase</keyword>
<dbReference type="Gene3D" id="3.30.43.10">
    <property type="entry name" value="Uridine Diphospho-n-acetylenolpyruvylglucosamine Reductase, domain 2"/>
    <property type="match status" value="1"/>
</dbReference>
<dbReference type="PROSITE" id="PS51387">
    <property type="entry name" value="FAD_PCMH"/>
    <property type="match status" value="1"/>
</dbReference>
<reference evidence="7" key="1">
    <citation type="journal article" date="2020" name="Stud. Mycol.">
        <title>101 Dothideomycetes genomes: a test case for predicting lifestyles and emergence of pathogens.</title>
        <authorList>
            <person name="Haridas S."/>
            <person name="Albert R."/>
            <person name="Binder M."/>
            <person name="Bloem J."/>
            <person name="Labutti K."/>
            <person name="Salamov A."/>
            <person name="Andreopoulos B."/>
            <person name="Baker S."/>
            <person name="Barry K."/>
            <person name="Bills G."/>
            <person name="Bluhm B."/>
            <person name="Cannon C."/>
            <person name="Castanera R."/>
            <person name="Culley D."/>
            <person name="Daum C."/>
            <person name="Ezra D."/>
            <person name="Gonzalez J."/>
            <person name="Henrissat B."/>
            <person name="Kuo A."/>
            <person name="Liang C."/>
            <person name="Lipzen A."/>
            <person name="Lutzoni F."/>
            <person name="Magnuson J."/>
            <person name="Mondo S."/>
            <person name="Nolan M."/>
            <person name="Ohm R."/>
            <person name="Pangilinan J."/>
            <person name="Park H.-J."/>
            <person name="Ramirez L."/>
            <person name="Alfaro M."/>
            <person name="Sun H."/>
            <person name="Tritt A."/>
            <person name="Yoshinaga Y."/>
            <person name="Zwiers L.-H."/>
            <person name="Turgeon B."/>
            <person name="Goodwin S."/>
            <person name="Spatafora J."/>
            <person name="Crous P."/>
            <person name="Grigoriev I."/>
        </authorList>
    </citation>
    <scope>NUCLEOTIDE SEQUENCE</scope>
    <source>
        <strain evidence="7">ATCC 16933</strain>
    </source>
</reference>
<dbReference type="EMBL" id="MU001675">
    <property type="protein sequence ID" value="KAF2459480.1"/>
    <property type="molecule type" value="Genomic_DNA"/>
</dbReference>
<dbReference type="InterPro" id="IPR006094">
    <property type="entry name" value="Oxid_FAD_bind_N"/>
</dbReference>
<evidence type="ECO:0000256" key="1">
    <source>
        <dbReference type="ARBA" id="ARBA00001974"/>
    </source>
</evidence>
<gene>
    <name evidence="7" type="ORF">BDY21DRAFT_338358</name>
</gene>
<dbReference type="SUPFAM" id="SSF56176">
    <property type="entry name" value="FAD-binding/transporter-associated domain-like"/>
    <property type="match status" value="1"/>
</dbReference>
<dbReference type="Gene3D" id="1.10.45.10">
    <property type="entry name" value="Vanillyl-alcohol Oxidase, Chain A, domain 4"/>
    <property type="match status" value="1"/>
</dbReference>
<evidence type="ECO:0000256" key="4">
    <source>
        <dbReference type="ARBA" id="ARBA00023002"/>
    </source>
</evidence>
<feature type="domain" description="FAD-binding PCMH-type" evidence="6">
    <location>
        <begin position="69"/>
        <end position="262"/>
    </location>
</feature>
<comment type="cofactor">
    <cofactor evidence="1">
        <name>FAD</name>
        <dbReference type="ChEBI" id="CHEBI:57692"/>
    </cofactor>
</comment>